<evidence type="ECO:0000256" key="1">
    <source>
        <dbReference type="SAM" id="SignalP"/>
    </source>
</evidence>
<organism evidence="2 3">
    <name type="scientific">Hermanssonia centrifuga</name>
    <dbReference type="NCBI Taxonomy" id="98765"/>
    <lineage>
        <taxon>Eukaryota</taxon>
        <taxon>Fungi</taxon>
        <taxon>Dikarya</taxon>
        <taxon>Basidiomycota</taxon>
        <taxon>Agaricomycotina</taxon>
        <taxon>Agaricomycetes</taxon>
        <taxon>Polyporales</taxon>
        <taxon>Meruliaceae</taxon>
        <taxon>Hermanssonia</taxon>
    </lineage>
</organism>
<proteinExistence type="predicted"/>
<sequence length="136" mass="14454">MLAFIPLVTLAAAFGFASASPIAARQESARFGAITQFTVTYDSTKAQAQPQYLDVYIQGTLGGTFVQPEFLLKRTDYSSDSKTLTFQTTLPAMDTDADQGYSDAGSYLIWADITYPSAAGSLEVGGVSTPITVDLS</sequence>
<feature type="signal peptide" evidence="1">
    <location>
        <begin position="1"/>
        <end position="19"/>
    </location>
</feature>
<name>A0A4S4KCE4_9APHY</name>
<evidence type="ECO:0000313" key="3">
    <source>
        <dbReference type="Proteomes" id="UP000309038"/>
    </source>
</evidence>
<protein>
    <submittedName>
        <fullName evidence="2">Uncharacterized protein</fullName>
    </submittedName>
</protein>
<comment type="caution">
    <text evidence="2">The sequence shown here is derived from an EMBL/GenBank/DDBJ whole genome shotgun (WGS) entry which is preliminary data.</text>
</comment>
<dbReference type="Proteomes" id="UP000309038">
    <property type="component" value="Unassembled WGS sequence"/>
</dbReference>
<feature type="chain" id="PRO_5020814376" evidence="1">
    <location>
        <begin position="20"/>
        <end position="136"/>
    </location>
</feature>
<evidence type="ECO:0000313" key="2">
    <source>
        <dbReference type="EMBL" id="THG95695.1"/>
    </source>
</evidence>
<dbReference type="AlphaFoldDB" id="A0A4S4KCE4"/>
<reference evidence="2 3" key="1">
    <citation type="submission" date="2019-02" db="EMBL/GenBank/DDBJ databases">
        <title>Genome sequencing of the rare red list fungi Phlebia centrifuga.</title>
        <authorList>
            <person name="Buettner E."/>
            <person name="Kellner H."/>
        </authorList>
    </citation>
    <scope>NUCLEOTIDE SEQUENCE [LARGE SCALE GENOMIC DNA]</scope>
    <source>
        <strain evidence="2 3">DSM 108282</strain>
    </source>
</reference>
<keyword evidence="1" id="KW-0732">Signal</keyword>
<dbReference type="EMBL" id="SGPJ01000296">
    <property type="protein sequence ID" value="THG95695.1"/>
    <property type="molecule type" value="Genomic_DNA"/>
</dbReference>
<gene>
    <name evidence="2" type="ORF">EW026_g6002</name>
</gene>
<keyword evidence="3" id="KW-1185">Reference proteome</keyword>
<accession>A0A4S4KCE4</accession>